<dbReference type="Proteomes" id="UP000507245">
    <property type="component" value="Unassembled WGS sequence"/>
</dbReference>
<dbReference type="EMBL" id="CAEKKB010000004">
    <property type="protein sequence ID" value="CAB4308831.1"/>
    <property type="molecule type" value="Genomic_DNA"/>
</dbReference>
<sequence length="82" mass="8991">MISFGQFGAGFSQGPISVKLGIGVFGNCSWTGFPSLRLVMLVRQLNNVGSGSLSDIKEIRDWSWAFGKARLRELVVKEGIWS</sequence>
<name>A0A6J5X7J8_PRUAR</name>
<protein>
    <submittedName>
        <fullName evidence="1">Uncharacterized protein</fullName>
    </submittedName>
</protein>
<reference evidence="2" key="1">
    <citation type="journal article" date="2020" name="Genome Biol.">
        <title>Gamete binning: chromosome-level and haplotype-resolved genome assembly enabled by high-throughput single-cell sequencing of gamete genomes.</title>
        <authorList>
            <person name="Campoy J.A."/>
            <person name="Sun H."/>
            <person name="Goel M."/>
            <person name="Jiao W.-B."/>
            <person name="Folz-Donahue K."/>
            <person name="Wang N."/>
            <person name="Rubio M."/>
            <person name="Liu C."/>
            <person name="Kukat C."/>
            <person name="Ruiz D."/>
            <person name="Huettel B."/>
            <person name="Schneeberger K."/>
        </authorList>
    </citation>
    <scope>NUCLEOTIDE SEQUENCE [LARGE SCALE GENOMIC DNA]</scope>
    <source>
        <strain evidence="2">cv. Rojo Pasion</strain>
    </source>
</reference>
<evidence type="ECO:0000313" key="1">
    <source>
        <dbReference type="EMBL" id="CAB4308831.1"/>
    </source>
</evidence>
<organism evidence="1 2">
    <name type="scientific">Prunus armeniaca</name>
    <name type="common">Apricot</name>
    <name type="synonym">Armeniaca vulgaris</name>
    <dbReference type="NCBI Taxonomy" id="36596"/>
    <lineage>
        <taxon>Eukaryota</taxon>
        <taxon>Viridiplantae</taxon>
        <taxon>Streptophyta</taxon>
        <taxon>Embryophyta</taxon>
        <taxon>Tracheophyta</taxon>
        <taxon>Spermatophyta</taxon>
        <taxon>Magnoliopsida</taxon>
        <taxon>eudicotyledons</taxon>
        <taxon>Gunneridae</taxon>
        <taxon>Pentapetalae</taxon>
        <taxon>rosids</taxon>
        <taxon>fabids</taxon>
        <taxon>Rosales</taxon>
        <taxon>Rosaceae</taxon>
        <taxon>Amygdaloideae</taxon>
        <taxon>Amygdaleae</taxon>
        <taxon>Prunus</taxon>
    </lineage>
</organism>
<accession>A0A6J5X7J8</accession>
<proteinExistence type="predicted"/>
<keyword evidence="2" id="KW-1185">Reference proteome</keyword>
<gene>
    <name evidence="1" type="ORF">ORAREDHAP_LOCUS28957</name>
</gene>
<evidence type="ECO:0000313" key="2">
    <source>
        <dbReference type="Proteomes" id="UP000507245"/>
    </source>
</evidence>
<dbReference type="AlphaFoldDB" id="A0A6J5X7J8"/>